<dbReference type="InterPro" id="IPR036426">
    <property type="entry name" value="Bulb-type_lectin_dom_sf"/>
</dbReference>
<dbReference type="EMBL" id="CM017322">
    <property type="protein sequence ID" value="KAE8010396.1"/>
    <property type="molecule type" value="Genomic_DNA"/>
</dbReference>
<dbReference type="SUPFAM" id="SSF51110">
    <property type="entry name" value="alpha-D-mannose-specific plant lectins"/>
    <property type="match status" value="1"/>
</dbReference>
<dbReference type="CDD" id="cd01098">
    <property type="entry name" value="PAN_AP_plant"/>
    <property type="match status" value="1"/>
</dbReference>
<evidence type="ECO:0000256" key="17">
    <source>
        <dbReference type="ARBA" id="ARBA00048679"/>
    </source>
</evidence>
<evidence type="ECO:0000256" key="9">
    <source>
        <dbReference type="ARBA" id="ARBA00022777"/>
    </source>
</evidence>
<keyword evidence="5" id="KW-0808">Transferase</keyword>
<evidence type="ECO:0000313" key="23">
    <source>
        <dbReference type="Proteomes" id="UP000327013"/>
    </source>
</evidence>
<feature type="domain" description="Apple" evidence="21">
    <location>
        <begin position="309"/>
        <end position="391"/>
    </location>
</feature>
<evidence type="ECO:0000259" key="20">
    <source>
        <dbReference type="PROSITE" id="PS50927"/>
    </source>
</evidence>
<dbReference type="PROSITE" id="PS50927">
    <property type="entry name" value="BULB_LECTIN"/>
    <property type="match status" value="1"/>
</dbReference>
<evidence type="ECO:0000256" key="4">
    <source>
        <dbReference type="ARBA" id="ARBA00022536"/>
    </source>
</evidence>
<name>A0A5N6QUC8_9ROSI</name>
<sequence length="690" mass="77193">MDISIFFLLLCLLQAPPLFSSKTFDILRGSSLSVEKPSDNLVSANGDFSAGFFSVGDNAFSFAIWFTKSSVPTIVWMANRDDPVDGRGSKLSLLRDGSLILTNSAGNTIWSTQASISLEASMLQLQLLHTGNLVLHNSDQSVVIWQSFDSPTDTLLPQQTLTRVSSLISKKSQADYSIGHYKLHFDDENVLRLLYQGPTVSSLYWPTPWVNDPGLLGRSKHNTSRDAVLNVSGNFQSSENCNRLPARDRLGCAWKLLSVPCQIHGICGPNSVCHYDHASGRRCGCLKGFKMKNLTDLSYGCEPEFSVSCNQTDGSSFVQLADVQFYGSDIEFMRTLNFQGCEERCLMRCDCKGFQFSFNPDEGVYHCFPKFMLLNGQRTPNFGGNFYLRLPRAVPFHTKTPDKESKLECSREVPMQVQTTYENEKTDKHSNPAEQRYLLTSRFRRFSFAELRKATKGFSEVIGRGAVGTVYKGVLPDQRVCAIKRLNEANQGEAEFLAEVNTIGRLNHMNLIDIWGFCAEGKHRLLVYEYMEHGSFAKNLSSNIALDWEKKFEIAVGTAKGLAYLHDECLEWVLHCVVKPENILLDSDYQPKVADFGLSKLLNRGELDHLSFSKMRGARGYMAPECAYNLPITSKVDVYSYGIVVLEMVTGKSPTIMHSFDSGGAREHTRLVTLVREQIGNIGNTANFTD</sequence>
<dbReference type="GO" id="GO:0004674">
    <property type="term" value="F:protein serine/threonine kinase activity"/>
    <property type="evidence" value="ECO:0007669"/>
    <property type="project" value="UniProtKB-KW"/>
</dbReference>
<dbReference type="Pfam" id="PF01453">
    <property type="entry name" value="B_lectin"/>
    <property type="match status" value="1"/>
</dbReference>
<evidence type="ECO:0000256" key="6">
    <source>
        <dbReference type="ARBA" id="ARBA00022692"/>
    </source>
</evidence>
<feature type="domain" description="Bulb-type lectin" evidence="20">
    <location>
        <begin position="26"/>
        <end position="148"/>
    </location>
</feature>
<keyword evidence="23" id="KW-1185">Reference proteome</keyword>
<evidence type="ECO:0000256" key="14">
    <source>
        <dbReference type="ARBA" id="ARBA00023170"/>
    </source>
</evidence>
<dbReference type="PROSITE" id="PS50011">
    <property type="entry name" value="PROTEIN_KINASE_DOM"/>
    <property type="match status" value="1"/>
</dbReference>
<dbReference type="InterPro" id="IPR011009">
    <property type="entry name" value="Kinase-like_dom_sf"/>
</dbReference>
<proteinExistence type="predicted"/>
<comment type="subcellular location">
    <subcellularLocation>
        <location evidence="1">Membrane</location>
        <topology evidence="1">Single-pass type I membrane protein</topology>
    </subcellularLocation>
</comment>
<dbReference type="Gene3D" id="3.30.200.20">
    <property type="entry name" value="Phosphorylase Kinase, domain 1"/>
    <property type="match status" value="1"/>
</dbReference>
<comment type="catalytic activity">
    <reaction evidence="16">
        <text>L-threonyl-[protein] + ATP = O-phospho-L-threonyl-[protein] + ADP + H(+)</text>
        <dbReference type="Rhea" id="RHEA:46608"/>
        <dbReference type="Rhea" id="RHEA-COMP:11060"/>
        <dbReference type="Rhea" id="RHEA-COMP:11605"/>
        <dbReference type="ChEBI" id="CHEBI:15378"/>
        <dbReference type="ChEBI" id="CHEBI:30013"/>
        <dbReference type="ChEBI" id="CHEBI:30616"/>
        <dbReference type="ChEBI" id="CHEBI:61977"/>
        <dbReference type="ChEBI" id="CHEBI:456216"/>
        <dbReference type="EC" id="2.7.11.1"/>
    </reaction>
</comment>
<evidence type="ECO:0000259" key="21">
    <source>
        <dbReference type="PROSITE" id="PS50948"/>
    </source>
</evidence>
<dbReference type="SMART" id="SM00108">
    <property type="entry name" value="B_lectin"/>
    <property type="match status" value="1"/>
</dbReference>
<evidence type="ECO:0000256" key="15">
    <source>
        <dbReference type="ARBA" id="ARBA00023180"/>
    </source>
</evidence>
<evidence type="ECO:0000256" key="16">
    <source>
        <dbReference type="ARBA" id="ARBA00047899"/>
    </source>
</evidence>
<gene>
    <name evidence="22" type="ORF">FH972_006767</name>
</gene>
<keyword evidence="13" id="KW-1015">Disulfide bond</keyword>
<evidence type="ECO:0000256" key="12">
    <source>
        <dbReference type="ARBA" id="ARBA00023136"/>
    </source>
</evidence>
<protein>
    <recommendedName>
        <fullName evidence="2">non-specific serine/threonine protein kinase</fullName>
        <ecNumber evidence="2">2.7.11.1</ecNumber>
    </recommendedName>
</protein>
<dbReference type="Pfam" id="PF00069">
    <property type="entry name" value="Pkinase"/>
    <property type="match status" value="1"/>
</dbReference>
<organism evidence="22 23">
    <name type="scientific">Carpinus fangiana</name>
    <dbReference type="NCBI Taxonomy" id="176857"/>
    <lineage>
        <taxon>Eukaryota</taxon>
        <taxon>Viridiplantae</taxon>
        <taxon>Streptophyta</taxon>
        <taxon>Embryophyta</taxon>
        <taxon>Tracheophyta</taxon>
        <taxon>Spermatophyta</taxon>
        <taxon>Magnoliopsida</taxon>
        <taxon>eudicotyledons</taxon>
        <taxon>Gunneridae</taxon>
        <taxon>Pentapetalae</taxon>
        <taxon>rosids</taxon>
        <taxon>fabids</taxon>
        <taxon>Fagales</taxon>
        <taxon>Betulaceae</taxon>
        <taxon>Carpinus</taxon>
    </lineage>
</organism>
<dbReference type="PANTHER" id="PTHR47974">
    <property type="entry name" value="OS07G0415500 PROTEIN"/>
    <property type="match status" value="1"/>
</dbReference>
<keyword evidence="8" id="KW-0547">Nucleotide-binding</keyword>
<evidence type="ECO:0000256" key="11">
    <source>
        <dbReference type="ARBA" id="ARBA00022989"/>
    </source>
</evidence>
<evidence type="ECO:0000256" key="2">
    <source>
        <dbReference type="ARBA" id="ARBA00012513"/>
    </source>
</evidence>
<dbReference type="PROSITE" id="PS50948">
    <property type="entry name" value="PAN"/>
    <property type="match status" value="1"/>
</dbReference>
<dbReference type="PANTHER" id="PTHR47974:SF3">
    <property type="entry name" value="RECEPTOR-LIKE SERINE_THREONINE-PROTEIN KINASE"/>
    <property type="match status" value="1"/>
</dbReference>
<feature type="domain" description="Protein kinase" evidence="19">
    <location>
        <begin position="456"/>
        <end position="690"/>
    </location>
</feature>
<dbReference type="GO" id="GO:0016020">
    <property type="term" value="C:membrane"/>
    <property type="evidence" value="ECO:0007669"/>
    <property type="project" value="UniProtKB-SubCell"/>
</dbReference>
<dbReference type="SUPFAM" id="SSF56112">
    <property type="entry name" value="Protein kinase-like (PK-like)"/>
    <property type="match status" value="1"/>
</dbReference>
<dbReference type="OrthoDB" id="619632at2759"/>
<keyword evidence="6" id="KW-0812">Transmembrane</keyword>
<keyword evidence="14" id="KW-0675">Receptor</keyword>
<dbReference type="Gene3D" id="2.90.10.10">
    <property type="entry name" value="Bulb-type lectin domain"/>
    <property type="match status" value="1"/>
</dbReference>
<keyword evidence="12" id="KW-0472">Membrane</keyword>
<evidence type="ECO:0000256" key="1">
    <source>
        <dbReference type="ARBA" id="ARBA00004479"/>
    </source>
</evidence>
<keyword evidence="10" id="KW-0067">ATP-binding</keyword>
<feature type="signal peptide" evidence="18">
    <location>
        <begin position="1"/>
        <end position="20"/>
    </location>
</feature>
<keyword evidence="7 18" id="KW-0732">Signal</keyword>
<dbReference type="GO" id="GO:0005524">
    <property type="term" value="F:ATP binding"/>
    <property type="evidence" value="ECO:0007669"/>
    <property type="project" value="UniProtKB-KW"/>
</dbReference>
<dbReference type="InterPro" id="IPR000719">
    <property type="entry name" value="Prot_kinase_dom"/>
</dbReference>
<reference evidence="22 23" key="1">
    <citation type="submission" date="2019-06" db="EMBL/GenBank/DDBJ databases">
        <title>A chromosomal-level reference genome of Carpinus fangiana (Coryloideae, Betulaceae).</title>
        <authorList>
            <person name="Yang X."/>
            <person name="Wang Z."/>
            <person name="Zhang L."/>
            <person name="Hao G."/>
            <person name="Liu J."/>
            <person name="Yang Y."/>
        </authorList>
    </citation>
    <scope>NUCLEOTIDE SEQUENCE [LARGE SCALE GENOMIC DNA]</scope>
    <source>
        <strain evidence="22">Cfa_2016G</strain>
        <tissue evidence="22">Leaf</tissue>
    </source>
</reference>
<dbReference type="InterPro" id="IPR003609">
    <property type="entry name" value="Pan_app"/>
</dbReference>
<evidence type="ECO:0000256" key="18">
    <source>
        <dbReference type="SAM" id="SignalP"/>
    </source>
</evidence>
<evidence type="ECO:0000256" key="5">
    <source>
        <dbReference type="ARBA" id="ARBA00022679"/>
    </source>
</evidence>
<dbReference type="InterPro" id="IPR001480">
    <property type="entry name" value="Bulb-type_lectin_dom"/>
</dbReference>
<dbReference type="CDD" id="cd00028">
    <property type="entry name" value="B_lectin"/>
    <property type="match status" value="1"/>
</dbReference>
<accession>A0A5N6QUC8</accession>
<dbReference type="Proteomes" id="UP000327013">
    <property type="component" value="Chromosome 2"/>
</dbReference>
<evidence type="ECO:0000256" key="10">
    <source>
        <dbReference type="ARBA" id="ARBA00022840"/>
    </source>
</evidence>
<evidence type="ECO:0000256" key="8">
    <source>
        <dbReference type="ARBA" id="ARBA00022741"/>
    </source>
</evidence>
<evidence type="ECO:0000256" key="13">
    <source>
        <dbReference type="ARBA" id="ARBA00023157"/>
    </source>
</evidence>
<evidence type="ECO:0000313" key="22">
    <source>
        <dbReference type="EMBL" id="KAE8010396.1"/>
    </source>
</evidence>
<dbReference type="Gene3D" id="1.10.510.10">
    <property type="entry name" value="Transferase(Phosphotransferase) domain 1"/>
    <property type="match status" value="1"/>
</dbReference>
<dbReference type="FunFam" id="3.30.200.20:FF:000059">
    <property type="entry name" value="S-receptor-like serine/threonine-protein kinase"/>
    <property type="match status" value="1"/>
</dbReference>
<keyword evidence="11" id="KW-1133">Transmembrane helix</keyword>
<evidence type="ECO:0000259" key="19">
    <source>
        <dbReference type="PROSITE" id="PS50011"/>
    </source>
</evidence>
<keyword evidence="4" id="KW-0245">EGF-like domain</keyword>
<comment type="catalytic activity">
    <reaction evidence="17">
        <text>L-seryl-[protein] + ATP = O-phospho-L-seryl-[protein] + ADP + H(+)</text>
        <dbReference type="Rhea" id="RHEA:17989"/>
        <dbReference type="Rhea" id="RHEA-COMP:9863"/>
        <dbReference type="Rhea" id="RHEA-COMP:11604"/>
        <dbReference type="ChEBI" id="CHEBI:15378"/>
        <dbReference type="ChEBI" id="CHEBI:29999"/>
        <dbReference type="ChEBI" id="CHEBI:30616"/>
        <dbReference type="ChEBI" id="CHEBI:83421"/>
        <dbReference type="ChEBI" id="CHEBI:456216"/>
        <dbReference type="EC" id="2.7.11.1"/>
    </reaction>
</comment>
<evidence type="ECO:0000256" key="3">
    <source>
        <dbReference type="ARBA" id="ARBA00022527"/>
    </source>
</evidence>
<dbReference type="AlphaFoldDB" id="A0A5N6QUC8"/>
<feature type="chain" id="PRO_5024285580" description="non-specific serine/threonine protein kinase" evidence="18">
    <location>
        <begin position="21"/>
        <end position="690"/>
    </location>
</feature>
<keyword evidence="15" id="KW-0325">Glycoprotein</keyword>
<keyword evidence="3" id="KW-0723">Serine/threonine-protein kinase</keyword>
<dbReference type="EC" id="2.7.11.1" evidence="2"/>
<evidence type="ECO:0000256" key="7">
    <source>
        <dbReference type="ARBA" id="ARBA00022729"/>
    </source>
</evidence>
<keyword evidence="9" id="KW-0418">Kinase</keyword>